<dbReference type="Proteomes" id="UP000177943">
    <property type="component" value="Unassembled WGS sequence"/>
</dbReference>
<accession>A0A1G2MPT4</accession>
<reference evidence="1 2" key="1">
    <citation type="journal article" date="2016" name="Nat. Commun.">
        <title>Thousands of microbial genomes shed light on interconnected biogeochemical processes in an aquifer system.</title>
        <authorList>
            <person name="Anantharaman K."/>
            <person name="Brown C.T."/>
            <person name="Hug L.A."/>
            <person name="Sharon I."/>
            <person name="Castelle C.J."/>
            <person name="Probst A.J."/>
            <person name="Thomas B.C."/>
            <person name="Singh A."/>
            <person name="Wilkins M.J."/>
            <person name="Karaoz U."/>
            <person name="Brodie E.L."/>
            <person name="Williams K.H."/>
            <person name="Hubbard S.S."/>
            <person name="Banfield J.F."/>
        </authorList>
    </citation>
    <scope>NUCLEOTIDE SEQUENCE [LARGE SCALE GENOMIC DNA]</scope>
</reference>
<protein>
    <submittedName>
        <fullName evidence="1">Uncharacterized protein</fullName>
    </submittedName>
</protein>
<evidence type="ECO:0000313" key="1">
    <source>
        <dbReference type="EMBL" id="OHA25873.1"/>
    </source>
</evidence>
<organism evidence="1 2">
    <name type="scientific">Candidatus Taylorbacteria bacterium RIFCSPHIGHO2_02_FULL_45_35</name>
    <dbReference type="NCBI Taxonomy" id="1802311"/>
    <lineage>
        <taxon>Bacteria</taxon>
        <taxon>Candidatus Tayloriibacteriota</taxon>
    </lineage>
</organism>
<comment type="caution">
    <text evidence="1">The sequence shown here is derived from an EMBL/GenBank/DDBJ whole genome shotgun (WGS) entry which is preliminary data.</text>
</comment>
<proteinExistence type="predicted"/>
<gene>
    <name evidence="1" type="ORF">A3D56_01760</name>
</gene>
<name>A0A1G2MPT4_9BACT</name>
<sequence>MSISPKCDFCKRELIQVGGLLFSPPTKEGKVRKYHLCRSCFRRIIRITEWTVTEMEDILSLGPKWFNYTKKVKKKKH</sequence>
<dbReference type="AlphaFoldDB" id="A0A1G2MPT4"/>
<dbReference type="EMBL" id="MHRP01000042">
    <property type="protein sequence ID" value="OHA25873.1"/>
    <property type="molecule type" value="Genomic_DNA"/>
</dbReference>
<evidence type="ECO:0000313" key="2">
    <source>
        <dbReference type="Proteomes" id="UP000177943"/>
    </source>
</evidence>